<dbReference type="GO" id="GO:0051539">
    <property type="term" value="F:4 iron, 4 sulfur cluster binding"/>
    <property type="evidence" value="ECO:0007669"/>
    <property type="project" value="UniProtKB-KW"/>
</dbReference>
<dbReference type="PANTHER" id="PTHR43551">
    <property type="entry name" value="FUMARATE REDUCTASE IRON-SULFUR SUBUNIT"/>
    <property type="match status" value="1"/>
</dbReference>
<dbReference type="RefSeq" id="WP_073373547.1">
    <property type="nucleotide sequence ID" value="NZ_FQXS01000003.1"/>
</dbReference>
<dbReference type="InterPro" id="IPR017900">
    <property type="entry name" value="4Fe4S_Fe_S_CS"/>
</dbReference>
<dbReference type="PROSITE" id="PS51379">
    <property type="entry name" value="4FE4S_FER_2"/>
    <property type="match status" value="1"/>
</dbReference>
<evidence type="ECO:0000256" key="2">
    <source>
        <dbReference type="ARBA" id="ARBA00022485"/>
    </source>
</evidence>
<dbReference type="Pfam" id="PF13183">
    <property type="entry name" value="Fer4_8"/>
    <property type="match status" value="1"/>
</dbReference>
<dbReference type="InterPro" id="IPR004017">
    <property type="entry name" value="Cys_rich_dom"/>
</dbReference>
<keyword evidence="2" id="KW-0004">4Fe-4S</keyword>
<dbReference type="STRING" id="1121409.SAMN02745124_00817"/>
<keyword evidence="3" id="KW-0479">Metal-binding</keyword>
<dbReference type="GO" id="GO:0046872">
    <property type="term" value="F:metal ion binding"/>
    <property type="evidence" value="ECO:0007669"/>
    <property type="project" value="UniProtKB-KW"/>
</dbReference>
<dbReference type="AlphaFoldDB" id="A0A1M5TN71"/>
<evidence type="ECO:0000256" key="6">
    <source>
        <dbReference type="ARBA" id="ARBA00023014"/>
    </source>
</evidence>
<organism evidence="8 9">
    <name type="scientific">Desulfofustis glycolicus DSM 9705</name>
    <dbReference type="NCBI Taxonomy" id="1121409"/>
    <lineage>
        <taxon>Bacteria</taxon>
        <taxon>Pseudomonadati</taxon>
        <taxon>Thermodesulfobacteriota</taxon>
        <taxon>Desulfobulbia</taxon>
        <taxon>Desulfobulbales</taxon>
        <taxon>Desulfocapsaceae</taxon>
        <taxon>Desulfofustis</taxon>
    </lineage>
</organism>
<evidence type="ECO:0000256" key="4">
    <source>
        <dbReference type="ARBA" id="ARBA00022982"/>
    </source>
</evidence>
<dbReference type="OrthoDB" id="9786127at2"/>
<dbReference type="SUPFAM" id="SSF46548">
    <property type="entry name" value="alpha-helical ferredoxin"/>
    <property type="match status" value="1"/>
</dbReference>
<reference evidence="8 9" key="1">
    <citation type="submission" date="2016-11" db="EMBL/GenBank/DDBJ databases">
        <authorList>
            <person name="Jaros S."/>
            <person name="Januszkiewicz K."/>
            <person name="Wedrychowicz H."/>
        </authorList>
    </citation>
    <scope>NUCLEOTIDE SEQUENCE [LARGE SCALE GENOMIC DNA]</scope>
    <source>
        <strain evidence="8 9">DSM 9705</strain>
    </source>
</reference>
<keyword evidence="6" id="KW-0411">Iron-sulfur</keyword>
<keyword evidence="5" id="KW-0408">Iron</keyword>
<evidence type="ECO:0000313" key="9">
    <source>
        <dbReference type="Proteomes" id="UP000184139"/>
    </source>
</evidence>
<sequence>MAAETPTPIPIINFKQQALQLLPDGASFDACLTCGLCSSGCPAAGIENMDPRKFIRMAMLGMNETLSTTPWIWCCTMCRRCQHVCPMSIDISQLVLLARSNWPNDRKPAGIVRSCTLIRSTDSTSAMGLPPEDFVFVVNDVLDEVRATQPAFAHLQAPIDKQGAHFFVNQNSREPMSEPDEMVPLWKILDLVGADWTYSSKGWAAENFCMFAGDEAAWYDVTRKRIEAVDDLGCSVWLNTECGHSYYALWNGINRFDLDVGFRLESLITYYARWIREGKLPVNSDWNRRAIKFTVQDPCMIVRKAYGESIAEDMRFVVRSLVGADNFIDMQPNRSANYCCGGGGGFLQAGMNEQRRSYGKRKFDQIQATGAAYVLTPCHNCHSQMEDLADAWHGDYHVVHFWTLICLSLGILGENERTYLGPDLLALLD</sequence>
<dbReference type="Pfam" id="PF02754">
    <property type="entry name" value="CCG"/>
    <property type="match status" value="1"/>
</dbReference>
<dbReference type="EMBL" id="FQXS01000003">
    <property type="protein sequence ID" value="SHH52138.1"/>
    <property type="molecule type" value="Genomic_DNA"/>
</dbReference>
<evidence type="ECO:0000256" key="1">
    <source>
        <dbReference type="ARBA" id="ARBA00022448"/>
    </source>
</evidence>
<evidence type="ECO:0000256" key="5">
    <source>
        <dbReference type="ARBA" id="ARBA00023004"/>
    </source>
</evidence>
<dbReference type="PROSITE" id="PS00198">
    <property type="entry name" value="4FE4S_FER_1"/>
    <property type="match status" value="2"/>
</dbReference>
<protein>
    <submittedName>
        <fullName evidence="8">Fe-S oxidoreductase</fullName>
    </submittedName>
</protein>
<dbReference type="PANTHER" id="PTHR43551:SF1">
    <property type="entry name" value="HETERODISULFIDE REDUCTASE"/>
    <property type="match status" value="1"/>
</dbReference>
<dbReference type="Proteomes" id="UP000184139">
    <property type="component" value="Unassembled WGS sequence"/>
</dbReference>
<dbReference type="InterPro" id="IPR009051">
    <property type="entry name" value="Helical_ferredxn"/>
</dbReference>
<dbReference type="Gene3D" id="1.10.1060.10">
    <property type="entry name" value="Alpha-helical ferredoxin"/>
    <property type="match status" value="1"/>
</dbReference>
<name>A0A1M5TN71_9BACT</name>
<feature type="domain" description="4Fe-4S ferredoxin-type" evidence="7">
    <location>
        <begin position="21"/>
        <end position="52"/>
    </location>
</feature>
<evidence type="ECO:0000256" key="3">
    <source>
        <dbReference type="ARBA" id="ARBA00022723"/>
    </source>
</evidence>
<proteinExistence type="predicted"/>
<accession>A0A1M5TN71</accession>
<evidence type="ECO:0000313" key="8">
    <source>
        <dbReference type="EMBL" id="SHH52138.1"/>
    </source>
</evidence>
<keyword evidence="1" id="KW-0813">Transport</keyword>
<keyword evidence="9" id="KW-1185">Reference proteome</keyword>
<dbReference type="InterPro" id="IPR017896">
    <property type="entry name" value="4Fe4S_Fe-S-bd"/>
</dbReference>
<gene>
    <name evidence="8" type="ORF">SAMN02745124_00817</name>
</gene>
<evidence type="ECO:0000259" key="7">
    <source>
        <dbReference type="PROSITE" id="PS51379"/>
    </source>
</evidence>
<dbReference type="GO" id="GO:0016491">
    <property type="term" value="F:oxidoreductase activity"/>
    <property type="evidence" value="ECO:0007669"/>
    <property type="project" value="UniProtKB-ARBA"/>
</dbReference>
<keyword evidence="4" id="KW-0249">Electron transport</keyword>